<dbReference type="GO" id="GO:0006355">
    <property type="term" value="P:regulation of DNA-templated transcription"/>
    <property type="evidence" value="ECO:0007669"/>
    <property type="project" value="InterPro"/>
</dbReference>
<dbReference type="GO" id="GO:0003677">
    <property type="term" value="F:DNA binding"/>
    <property type="evidence" value="ECO:0007669"/>
    <property type="project" value="UniProtKB-KW"/>
</dbReference>
<keyword evidence="2" id="KW-0812">Transmembrane</keyword>
<keyword evidence="2" id="KW-0472">Membrane</keyword>
<dbReference type="KEGG" id="fax:FUAX_19470"/>
<reference evidence="4 5" key="1">
    <citation type="submission" date="2021-12" db="EMBL/GenBank/DDBJ databases">
        <title>Genome sequencing of bacteria with rrn-lacking chromosome and rrn-plasmid.</title>
        <authorList>
            <person name="Anda M."/>
            <person name="Iwasaki W."/>
        </authorList>
    </citation>
    <scope>NUCLEOTIDE SEQUENCE [LARGE SCALE GENOMIC DNA]</scope>
    <source>
        <strain evidence="4 5">DSM 100852</strain>
    </source>
</reference>
<dbReference type="Proteomes" id="UP001348817">
    <property type="component" value="Chromosome"/>
</dbReference>
<keyword evidence="1" id="KW-0238">DNA-binding</keyword>
<dbReference type="InterPro" id="IPR036388">
    <property type="entry name" value="WH-like_DNA-bd_sf"/>
</dbReference>
<evidence type="ECO:0000313" key="4">
    <source>
        <dbReference type="EMBL" id="BDD09515.1"/>
    </source>
</evidence>
<gene>
    <name evidence="4" type="ORF">FUAX_19470</name>
</gene>
<keyword evidence="2" id="KW-1133">Transmembrane helix</keyword>
<dbReference type="SUPFAM" id="SSF46894">
    <property type="entry name" value="C-terminal effector domain of the bipartite response regulators"/>
    <property type="match status" value="1"/>
</dbReference>
<feature type="domain" description="OmpR/PhoB-type" evidence="3">
    <location>
        <begin position="217"/>
        <end position="285"/>
    </location>
</feature>
<dbReference type="EMBL" id="AP025314">
    <property type="protein sequence ID" value="BDD09515.1"/>
    <property type="molecule type" value="Genomic_DNA"/>
</dbReference>
<dbReference type="GO" id="GO:0000160">
    <property type="term" value="P:phosphorelay signal transduction system"/>
    <property type="evidence" value="ECO:0007669"/>
    <property type="project" value="InterPro"/>
</dbReference>
<dbReference type="AlphaFoldDB" id="A0AAU9CJK9"/>
<evidence type="ECO:0000259" key="3">
    <source>
        <dbReference type="SMART" id="SM00862"/>
    </source>
</evidence>
<feature type="transmembrane region" description="Helical" evidence="2">
    <location>
        <begin position="15"/>
        <end position="34"/>
    </location>
</feature>
<accession>A0AAU9CJK9</accession>
<sequence length="287" mass="32577">MSVKSVFTIFRQLNISHILFIMACFFIAISISLFRVPNKKLVREQTHLAMRAIGDELLKANNDFRTPVPPIEQIGSATLRLRFNKPIVIDPDTLVTLSVKHFNSRISSRSIVNVLKADTKEIVYSFEINHLTEKEIPCLGRKLPKSLYLLESSFYGQTTIRLRSNVPSLSLAGTSVLFIFFGLALLIKQKAKPKGSNQRELNGIKLDLNFNRILYKDESIELTDKETQILAILFEKAGELISREYLVQEVWAKQGVVTGRSLDMYISRLRKKLKPLPNIQGTVSLSV</sequence>
<dbReference type="InterPro" id="IPR016032">
    <property type="entry name" value="Sig_transdc_resp-reg_C-effctor"/>
</dbReference>
<proteinExistence type="predicted"/>
<dbReference type="SMART" id="SM00862">
    <property type="entry name" value="Trans_reg_C"/>
    <property type="match status" value="1"/>
</dbReference>
<organism evidence="4 5">
    <name type="scientific">Fulvitalea axinellae</name>
    <dbReference type="NCBI Taxonomy" id="1182444"/>
    <lineage>
        <taxon>Bacteria</taxon>
        <taxon>Pseudomonadati</taxon>
        <taxon>Bacteroidota</taxon>
        <taxon>Cytophagia</taxon>
        <taxon>Cytophagales</taxon>
        <taxon>Persicobacteraceae</taxon>
        <taxon>Fulvitalea</taxon>
    </lineage>
</organism>
<dbReference type="RefSeq" id="WP_338391112.1">
    <property type="nucleotide sequence ID" value="NZ_AP025314.1"/>
</dbReference>
<name>A0AAU9CJK9_9BACT</name>
<keyword evidence="5" id="KW-1185">Reference proteome</keyword>
<evidence type="ECO:0000256" key="1">
    <source>
        <dbReference type="ARBA" id="ARBA00023125"/>
    </source>
</evidence>
<protein>
    <recommendedName>
        <fullName evidence="3">OmpR/PhoB-type domain-containing protein</fullName>
    </recommendedName>
</protein>
<dbReference type="Gene3D" id="1.10.10.10">
    <property type="entry name" value="Winged helix-like DNA-binding domain superfamily/Winged helix DNA-binding domain"/>
    <property type="match status" value="1"/>
</dbReference>
<evidence type="ECO:0000313" key="5">
    <source>
        <dbReference type="Proteomes" id="UP001348817"/>
    </source>
</evidence>
<dbReference type="Pfam" id="PF00486">
    <property type="entry name" value="Trans_reg_C"/>
    <property type="match status" value="1"/>
</dbReference>
<feature type="transmembrane region" description="Helical" evidence="2">
    <location>
        <begin position="169"/>
        <end position="187"/>
    </location>
</feature>
<dbReference type="InterPro" id="IPR001867">
    <property type="entry name" value="OmpR/PhoB-type_DNA-bd"/>
</dbReference>
<dbReference type="CDD" id="cd00383">
    <property type="entry name" value="trans_reg_C"/>
    <property type="match status" value="1"/>
</dbReference>
<evidence type="ECO:0000256" key="2">
    <source>
        <dbReference type="SAM" id="Phobius"/>
    </source>
</evidence>